<keyword evidence="3" id="KW-0012">Acyltransferase</keyword>
<protein>
    <submittedName>
        <fullName evidence="3">Homocitrate synthase</fullName>
        <ecNumber evidence="3">2.3.3.14</ecNumber>
    </submittedName>
</protein>
<dbReference type="GO" id="GO:0004410">
    <property type="term" value="F:homocitrate synthase activity"/>
    <property type="evidence" value="ECO:0007669"/>
    <property type="project" value="UniProtKB-EC"/>
</dbReference>
<gene>
    <name evidence="3" type="ORF">ASZ90_005337</name>
</gene>
<dbReference type="Gene3D" id="3.20.20.70">
    <property type="entry name" value="Aldolase class I"/>
    <property type="match status" value="1"/>
</dbReference>
<dbReference type="PROSITE" id="PS50991">
    <property type="entry name" value="PYR_CT"/>
    <property type="match status" value="1"/>
</dbReference>
<dbReference type="Pfam" id="PF22617">
    <property type="entry name" value="HCS_D2"/>
    <property type="match status" value="1"/>
</dbReference>
<dbReference type="EC" id="2.3.3.14" evidence="3"/>
<dbReference type="InterPro" id="IPR054691">
    <property type="entry name" value="LeuA/HCS_post-cat"/>
</dbReference>
<feature type="domain" description="Pyruvate carboxyltransferase" evidence="2">
    <location>
        <begin position="2"/>
        <end position="262"/>
    </location>
</feature>
<keyword evidence="1 3" id="KW-0808">Transferase</keyword>
<dbReference type="InterPro" id="IPR002034">
    <property type="entry name" value="AIPM/Hcit_synth_CS"/>
</dbReference>
<dbReference type="PROSITE" id="PS00815">
    <property type="entry name" value="AIPM_HOMOCIT_SYNTH_1"/>
    <property type="match status" value="1"/>
</dbReference>
<dbReference type="PROSITE" id="PS00816">
    <property type="entry name" value="AIPM_HOMOCIT_SYNTH_2"/>
    <property type="match status" value="1"/>
</dbReference>
<reference evidence="3" key="1">
    <citation type="journal article" date="2015" name="Proc. Natl. Acad. Sci. U.S.A.">
        <title>Networks of energetic and metabolic interactions define dynamics in microbial communities.</title>
        <authorList>
            <person name="Embree M."/>
            <person name="Liu J.K."/>
            <person name="Al-Bassam M.M."/>
            <person name="Zengler K."/>
        </authorList>
    </citation>
    <scope>NUCLEOTIDE SEQUENCE</scope>
</reference>
<dbReference type="PANTHER" id="PTHR42880:SF1">
    <property type="entry name" value="ISOPROPYLMALATE_HOMOCITRATE_CITRAMALATE SYNTHASE FAMILY PROTEIN"/>
    <property type="match status" value="1"/>
</dbReference>
<dbReference type="GO" id="GO:0019752">
    <property type="term" value="P:carboxylic acid metabolic process"/>
    <property type="evidence" value="ECO:0007669"/>
    <property type="project" value="InterPro"/>
</dbReference>
<evidence type="ECO:0000256" key="1">
    <source>
        <dbReference type="ARBA" id="ARBA00022679"/>
    </source>
</evidence>
<evidence type="ECO:0000259" key="2">
    <source>
        <dbReference type="PROSITE" id="PS50991"/>
    </source>
</evidence>
<dbReference type="Pfam" id="PF00682">
    <property type="entry name" value="HMGL-like"/>
    <property type="match status" value="1"/>
</dbReference>
<sequence length="388" mass="42906">MIKVLDSTLREGEQTPGVYFDRHIKLAIAQMLDAIGIDIIETGHPTVTEDIRSAVHNIAHSKLNAIVAAHSRSVKSDIDTALECGVAFIGIFYCVSDERLSTVFKKDLDAAIEQITDVIRYAKEKNPKLLIRYTPEDTVRSQFENVTKVAVAAVKAGADIISIADTTGYMIPGSDHNMYDYVKNLKAELQKENVDPMIAVHCHNDRGLALANALDGIRGGANIVDASVLGLGERAGIVDLAQLLTLLTADYKYHKWNLSLLPELYNLVSKHSNSAIPLNFPIIGENAFTHCAGVHTHAAAINPMHYESLNPQIVGRQRKFALDHMSGMASLNYALKLIDQNDIEDELKKDILQEIKTIGQKGRLIELSEIPHIIEVCKHHKHYKQLAN</sequence>
<proteinExistence type="predicted"/>
<dbReference type="Gene3D" id="1.10.238.260">
    <property type="match status" value="1"/>
</dbReference>
<dbReference type="SUPFAM" id="SSF51569">
    <property type="entry name" value="Aldolase"/>
    <property type="match status" value="1"/>
</dbReference>
<dbReference type="AlphaFoldDB" id="A0A0W8FVI7"/>
<name>A0A0W8FVI7_9ZZZZ</name>
<evidence type="ECO:0000313" key="3">
    <source>
        <dbReference type="EMBL" id="KUG24844.1"/>
    </source>
</evidence>
<dbReference type="InterPro" id="IPR013785">
    <property type="entry name" value="Aldolase_TIM"/>
</dbReference>
<dbReference type="InterPro" id="IPR000891">
    <property type="entry name" value="PYR_CT"/>
</dbReference>
<comment type="caution">
    <text evidence="3">The sequence shown here is derived from an EMBL/GenBank/DDBJ whole genome shotgun (WGS) entry which is preliminary data.</text>
</comment>
<accession>A0A0W8FVI7</accession>
<dbReference type="PANTHER" id="PTHR42880">
    <property type="entry name" value="HOMOCITRATE SYNTHASE"/>
    <property type="match status" value="1"/>
</dbReference>
<dbReference type="EMBL" id="LNQE01000811">
    <property type="protein sequence ID" value="KUG24844.1"/>
    <property type="molecule type" value="Genomic_DNA"/>
</dbReference>
<organism evidence="3">
    <name type="scientific">hydrocarbon metagenome</name>
    <dbReference type="NCBI Taxonomy" id="938273"/>
    <lineage>
        <taxon>unclassified sequences</taxon>
        <taxon>metagenomes</taxon>
        <taxon>ecological metagenomes</taxon>
    </lineage>
</organism>